<feature type="transmembrane region" description="Helical" evidence="5">
    <location>
        <begin position="254"/>
        <end position="273"/>
    </location>
</feature>
<evidence type="ECO:0000256" key="3">
    <source>
        <dbReference type="ARBA" id="ARBA00022989"/>
    </source>
</evidence>
<evidence type="ECO:0000259" key="6">
    <source>
        <dbReference type="Pfam" id="PF00892"/>
    </source>
</evidence>
<dbReference type="PANTHER" id="PTHR32322:SF2">
    <property type="entry name" value="EAMA DOMAIN-CONTAINING PROTEIN"/>
    <property type="match status" value="1"/>
</dbReference>
<evidence type="ECO:0000256" key="1">
    <source>
        <dbReference type="ARBA" id="ARBA00004141"/>
    </source>
</evidence>
<sequence>MSLTDTLRSPRGTAAMFVALAAFWGTSFVAIETGLHAFPPLLFAGLRYAIAGGIVLLYAVLTTDRWLPRSRGEWLSVGVSGVLVIALYHALLYLGELHVSGAVAAVVISIAPVLTAVFASVLLPDESLGRVELVGFGLGVLGVAVIAAPSGDAIGAATVVPVLLILGGAVAFALGGVLTRPLKTSLPLRSMQAWTMLLGAGVLFAGAALRGESVAAIHWTPNAIVSLVYLTVVSGVVAFLIYFELLDRAGPSTVHLVSYLEPVVATLMSFAVLGDVVGPRALVGFLAVFAGFAVVERDRFAVLDATRERARLAYVRLVHSEHVSPDGRRSYEHADD</sequence>
<dbReference type="InterPro" id="IPR000620">
    <property type="entry name" value="EamA_dom"/>
</dbReference>
<comment type="caution">
    <text evidence="7">The sequence shown here is derived from an EMBL/GenBank/DDBJ whole genome shotgun (WGS) entry which is preliminary data.</text>
</comment>
<feature type="domain" description="EamA" evidence="6">
    <location>
        <begin position="16"/>
        <end position="146"/>
    </location>
</feature>
<accession>A0A830F5K3</accession>
<dbReference type="GO" id="GO:0016020">
    <property type="term" value="C:membrane"/>
    <property type="evidence" value="ECO:0007669"/>
    <property type="project" value="UniProtKB-SubCell"/>
</dbReference>
<dbReference type="OrthoDB" id="17861at2157"/>
<keyword evidence="4 5" id="KW-0472">Membrane</keyword>
<evidence type="ECO:0000256" key="2">
    <source>
        <dbReference type="ARBA" id="ARBA00022692"/>
    </source>
</evidence>
<dbReference type="Pfam" id="PF00892">
    <property type="entry name" value="EamA"/>
    <property type="match status" value="2"/>
</dbReference>
<feature type="transmembrane region" description="Helical" evidence="5">
    <location>
        <begin position="37"/>
        <end position="61"/>
    </location>
</feature>
<protein>
    <submittedName>
        <fullName evidence="7">EamA family transporter</fullName>
    </submittedName>
</protein>
<dbReference type="EMBL" id="BMPF01000001">
    <property type="protein sequence ID" value="GGL21435.1"/>
    <property type="molecule type" value="Genomic_DNA"/>
</dbReference>
<evidence type="ECO:0000313" key="8">
    <source>
        <dbReference type="Proteomes" id="UP000628840"/>
    </source>
</evidence>
<feature type="transmembrane region" description="Helical" evidence="5">
    <location>
        <begin position="191"/>
        <end position="211"/>
    </location>
</feature>
<keyword evidence="3 5" id="KW-1133">Transmembrane helix</keyword>
<comment type="subcellular location">
    <subcellularLocation>
        <location evidence="1">Membrane</location>
        <topology evidence="1">Multi-pass membrane protein</topology>
    </subcellularLocation>
</comment>
<dbReference type="InterPro" id="IPR037185">
    <property type="entry name" value="EmrE-like"/>
</dbReference>
<keyword evidence="2 5" id="KW-0812">Transmembrane</keyword>
<evidence type="ECO:0000256" key="5">
    <source>
        <dbReference type="SAM" id="Phobius"/>
    </source>
</evidence>
<feature type="transmembrane region" description="Helical" evidence="5">
    <location>
        <begin position="73"/>
        <end position="95"/>
    </location>
</feature>
<dbReference type="Proteomes" id="UP000628840">
    <property type="component" value="Unassembled WGS sequence"/>
</dbReference>
<proteinExistence type="predicted"/>
<feature type="transmembrane region" description="Helical" evidence="5">
    <location>
        <begin position="101"/>
        <end position="123"/>
    </location>
</feature>
<name>A0A830F5K3_9EURY</name>
<evidence type="ECO:0000256" key="4">
    <source>
        <dbReference type="ARBA" id="ARBA00023136"/>
    </source>
</evidence>
<reference evidence="7 8" key="1">
    <citation type="journal article" date="2019" name="Int. J. Syst. Evol. Microbiol.">
        <title>The Global Catalogue of Microorganisms (GCM) 10K type strain sequencing project: providing services to taxonomists for standard genome sequencing and annotation.</title>
        <authorList>
            <consortium name="The Broad Institute Genomics Platform"/>
            <consortium name="The Broad Institute Genome Sequencing Center for Infectious Disease"/>
            <person name="Wu L."/>
            <person name="Ma J."/>
        </authorList>
    </citation>
    <scope>NUCLEOTIDE SEQUENCE [LARGE SCALE GENOMIC DNA]</scope>
    <source>
        <strain evidence="7 8">JCM 19585</strain>
    </source>
</reference>
<feature type="transmembrane region" description="Helical" evidence="5">
    <location>
        <begin position="154"/>
        <end position="179"/>
    </location>
</feature>
<evidence type="ECO:0000313" key="7">
    <source>
        <dbReference type="EMBL" id="GGL21435.1"/>
    </source>
</evidence>
<organism evidence="7 8">
    <name type="scientific">Halarchaeum grantii</name>
    <dbReference type="NCBI Taxonomy" id="1193105"/>
    <lineage>
        <taxon>Archaea</taxon>
        <taxon>Methanobacteriati</taxon>
        <taxon>Methanobacteriota</taxon>
        <taxon>Stenosarchaea group</taxon>
        <taxon>Halobacteria</taxon>
        <taxon>Halobacteriales</taxon>
        <taxon>Halobacteriaceae</taxon>
    </lineage>
</organism>
<feature type="transmembrane region" description="Helical" evidence="5">
    <location>
        <begin position="279"/>
        <end position="295"/>
    </location>
</feature>
<feature type="transmembrane region" description="Helical" evidence="5">
    <location>
        <begin position="223"/>
        <end position="242"/>
    </location>
</feature>
<dbReference type="RefSeq" id="WP_188876487.1">
    <property type="nucleotide sequence ID" value="NZ_BMPF01000001.1"/>
</dbReference>
<dbReference type="PANTHER" id="PTHR32322">
    <property type="entry name" value="INNER MEMBRANE TRANSPORTER"/>
    <property type="match status" value="1"/>
</dbReference>
<dbReference type="AlphaFoldDB" id="A0A830F5K3"/>
<feature type="domain" description="EamA" evidence="6">
    <location>
        <begin position="162"/>
        <end position="295"/>
    </location>
</feature>
<keyword evidence="8" id="KW-1185">Reference proteome</keyword>
<dbReference type="InterPro" id="IPR050638">
    <property type="entry name" value="AA-Vitamin_Transporters"/>
</dbReference>
<feature type="transmembrane region" description="Helical" evidence="5">
    <location>
        <begin position="12"/>
        <end position="31"/>
    </location>
</feature>
<gene>
    <name evidence="7" type="ORF">GCM10009037_00910</name>
</gene>
<feature type="transmembrane region" description="Helical" evidence="5">
    <location>
        <begin position="130"/>
        <end position="148"/>
    </location>
</feature>
<dbReference type="SUPFAM" id="SSF103481">
    <property type="entry name" value="Multidrug resistance efflux transporter EmrE"/>
    <property type="match status" value="2"/>
</dbReference>